<keyword evidence="2" id="KW-0808">Transferase</keyword>
<dbReference type="EMBL" id="JAUKVY010000002">
    <property type="protein sequence ID" value="MDO1531261.1"/>
    <property type="molecule type" value="Genomic_DNA"/>
</dbReference>
<protein>
    <submittedName>
        <fullName evidence="2">Class I SAM-dependent methyltransferase</fullName>
        <ecNumber evidence="2">2.1.1.-</ecNumber>
    </submittedName>
</protein>
<keyword evidence="3" id="KW-1185">Reference proteome</keyword>
<dbReference type="SUPFAM" id="SSF53335">
    <property type="entry name" value="S-adenosyl-L-methionine-dependent methyltransferases"/>
    <property type="match status" value="1"/>
</dbReference>
<name>A0ABT8S1M8_9BURK</name>
<dbReference type="InterPro" id="IPR013216">
    <property type="entry name" value="Methyltransf_11"/>
</dbReference>
<dbReference type="GO" id="GO:0008168">
    <property type="term" value="F:methyltransferase activity"/>
    <property type="evidence" value="ECO:0007669"/>
    <property type="project" value="UniProtKB-KW"/>
</dbReference>
<gene>
    <name evidence="2" type="ORF">Q2T77_03090</name>
</gene>
<dbReference type="RefSeq" id="WP_301803594.1">
    <property type="nucleotide sequence ID" value="NZ_JAUJZH010000002.1"/>
</dbReference>
<sequence>MTPIQEAKIEMQEKNAEIENIRTFYNTVYYKDVSRDESSSPHYERLAVRIGIASNDRVLDVACGLGLWLSVCSKHGAKPSGIDLSERAIGACRQAMPEGTFFAQPAEKLPFEDASFDVVTCLGSLEHFVDQEAAIKEMVRVGKPNARFVILVPNDDFLTRRLGFYGGTHQVAAKEVMHSLSNWAALFERCGLHVERRWRDLHVLSWSWISSRGWRHVPIRAAQAAALAIWPLEWQYQVYHLCTAKAPR</sequence>
<organism evidence="2 3">
    <name type="scientific">Variovorax ginsengisoli</name>
    <dbReference type="NCBI Taxonomy" id="363844"/>
    <lineage>
        <taxon>Bacteria</taxon>
        <taxon>Pseudomonadati</taxon>
        <taxon>Pseudomonadota</taxon>
        <taxon>Betaproteobacteria</taxon>
        <taxon>Burkholderiales</taxon>
        <taxon>Comamonadaceae</taxon>
        <taxon>Variovorax</taxon>
    </lineage>
</organism>
<dbReference type="GO" id="GO:0032259">
    <property type="term" value="P:methylation"/>
    <property type="evidence" value="ECO:0007669"/>
    <property type="project" value="UniProtKB-KW"/>
</dbReference>
<proteinExistence type="predicted"/>
<accession>A0ABT8S1M8</accession>
<evidence type="ECO:0000313" key="3">
    <source>
        <dbReference type="Proteomes" id="UP001169027"/>
    </source>
</evidence>
<feature type="domain" description="Methyltransferase type 11" evidence="1">
    <location>
        <begin position="59"/>
        <end position="150"/>
    </location>
</feature>
<dbReference type="Proteomes" id="UP001169027">
    <property type="component" value="Unassembled WGS sequence"/>
</dbReference>
<dbReference type="CDD" id="cd02440">
    <property type="entry name" value="AdoMet_MTases"/>
    <property type="match status" value="1"/>
</dbReference>
<dbReference type="Pfam" id="PF08241">
    <property type="entry name" value="Methyltransf_11"/>
    <property type="match status" value="1"/>
</dbReference>
<keyword evidence="2" id="KW-0489">Methyltransferase</keyword>
<comment type="caution">
    <text evidence="2">The sequence shown here is derived from an EMBL/GenBank/DDBJ whole genome shotgun (WGS) entry which is preliminary data.</text>
</comment>
<dbReference type="InterPro" id="IPR029063">
    <property type="entry name" value="SAM-dependent_MTases_sf"/>
</dbReference>
<reference evidence="2" key="1">
    <citation type="submission" date="2023-06" db="EMBL/GenBank/DDBJ databases">
        <authorList>
            <person name="Jiang Y."/>
            <person name="Liu Q."/>
        </authorList>
    </citation>
    <scope>NUCLEOTIDE SEQUENCE</scope>
    <source>
        <strain evidence="2">CGMCC 1.12090</strain>
    </source>
</reference>
<dbReference type="EC" id="2.1.1.-" evidence="2"/>
<dbReference type="PANTHER" id="PTHR43591">
    <property type="entry name" value="METHYLTRANSFERASE"/>
    <property type="match status" value="1"/>
</dbReference>
<evidence type="ECO:0000259" key="1">
    <source>
        <dbReference type="Pfam" id="PF08241"/>
    </source>
</evidence>
<dbReference type="Gene3D" id="3.40.50.150">
    <property type="entry name" value="Vaccinia Virus protein VP39"/>
    <property type="match status" value="1"/>
</dbReference>
<evidence type="ECO:0000313" key="2">
    <source>
        <dbReference type="EMBL" id="MDO1531261.1"/>
    </source>
</evidence>